<dbReference type="SMART" id="SM00047">
    <property type="entry name" value="LYZ2"/>
    <property type="match status" value="1"/>
</dbReference>
<sequence>MRKRLKFPYFLTLLACFLLLIVCPLLSSQRIASADKEVRVNYSQKQFITKMGKEVKPLAKYYGIRPSILIAQILLETHDGKTLLASKYHNLFSKKATPGQAAITLKSPKQTNQNVRYAIYKDDASAIRDYLRMLRQGKEVDKRLYRNLATEKGYKAPAKSLQKYLHYTDKTYARRLIQVIESNDLTNYD</sequence>
<proteinExistence type="inferred from homology"/>
<protein>
    <submittedName>
        <fullName evidence="4">Putative N-acetyl-muramidase</fullName>
    </submittedName>
</protein>
<dbReference type="RefSeq" id="WP_002983307.1">
    <property type="nucleotide sequence ID" value="NC_004070.1"/>
</dbReference>
<evidence type="ECO:0000256" key="1">
    <source>
        <dbReference type="ARBA" id="ARBA00010266"/>
    </source>
</evidence>
<name>A0A0H2UW12_STRP3</name>
<evidence type="ECO:0000259" key="3">
    <source>
        <dbReference type="SMART" id="SM00047"/>
    </source>
</evidence>
<evidence type="ECO:0000313" key="5">
    <source>
        <dbReference type="Proteomes" id="UP000000564"/>
    </source>
</evidence>
<dbReference type="Gene3D" id="4.10.80.30">
    <property type="entry name" value="DNA polymerase, domain 6"/>
    <property type="match status" value="1"/>
</dbReference>
<dbReference type="AlphaFoldDB" id="A0A0H2UW12"/>
<gene>
    <name evidence="4" type="ordered locus">SpyM3_1534</name>
</gene>
<dbReference type="GO" id="GO:0004040">
    <property type="term" value="F:amidase activity"/>
    <property type="evidence" value="ECO:0007669"/>
    <property type="project" value="InterPro"/>
</dbReference>
<evidence type="ECO:0000313" key="4">
    <source>
        <dbReference type="EMBL" id="AAM80141.1"/>
    </source>
</evidence>
<feature type="domain" description="Mannosyl-glycoprotein endo-beta-N-acetylglucosamidase-like" evidence="3">
    <location>
        <begin position="37"/>
        <end position="189"/>
    </location>
</feature>
<dbReference type="GeneID" id="69900391"/>
<dbReference type="KEGG" id="spg:SpyM3_1534"/>
<dbReference type="InterPro" id="IPR051056">
    <property type="entry name" value="Glycosyl_Hydrolase_73"/>
</dbReference>
<dbReference type="Pfam" id="PF01832">
    <property type="entry name" value="Glucosaminidase"/>
    <property type="match status" value="1"/>
</dbReference>
<dbReference type="Gene3D" id="1.10.530.10">
    <property type="match status" value="1"/>
</dbReference>
<comment type="similarity">
    <text evidence="1">Belongs to the glycosyl hydrolase 73 family.</text>
</comment>
<dbReference type="EMBL" id="AE014074">
    <property type="protein sequence ID" value="AAM80141.1"/>
    <property type="molecule type" value="Genomic_DNA"/>
</dbReference>
<accession>A0A0H2UW12</accession>
<dbReference type="PANTHER" id="PTHR33308">
    <property type="entry name" value="PEPTIDOGLYCAN HYDROLASE FLGJ"/>
    <property type="match status" value="1"/>
</dbReference>
<dbReference type="Proteomes" id="UP000000564">
    <property type="component" value="Chromosome"/>
</dbReference>
<evidence type="ECO:0000256" key="2">
    <source>
        <dbReference type="ARBA" id="ARBA00022801"/>
    </source>
</evidence>
<reference evidence="4 5" key="1">
    <citation type="journal article" date="2002" name="Proc. Natl. Acad. Sci. U.S.A.">
        <title>Genome sequence of a serotype M3 strain of group A Streptococcus: phage-encoded toxins, the high-virulence phenotype, and clone emergence.</title>
        <authorList>
            <person name="Beres S.B."/>
            <person name="Sylva G.L."/>
            <person name="Barbian K.D."/>
            <person name="Lei B."/>
            <person name="Hoff J.S."/>
            <person name="Mammarella N.D."/>
            <person name="Liu M.Y."/>
            <person name="Smoot J.C."/>
            <person name="Porcella S.F."/>
            <person name="Parkins L.D."/>
            <person name="Campbell D.S."/>
            <person name="Smith T.M."/>
            <person name="McCormick J.K."/>
            <person name="Leung D.Y."/>
            <person name="Schlievert P.M."/>
            <person name="Musser J.M."/>
        </authorList>
    </citation>
    <scope>NUCLEOTIDE SEQUENCE [LARGE SCALE GENOMIC DNA]</scope>
    <source>
        <strain evidence="5">ATCC BAA-595 / MGAS315</strain>
    </source>
</reference>
<keyword evidence="2" id="KW-0378">Hydrolase</keyword>
<dbReference type="PANTHER" id="PTHR33308:SF9">
    <property type="entry name" value="PEPTIDOGLYCAN HYDROLASE FLGJ"/>
    <property type="match status" value="1"/>
</dbReference>
<organism evidence="4 5">
    <name type="scientific">Streptococcus pyogenes serotype M3 (strain ATCC BAA-595 / MGAS315)</name>
    <dbReference type="NCBI Taxonomy" id="198466"/>
    <lineage>
        <taxon>Bacteria</taxon>
        <taxon>Bacillati</taxon>
        <taxon>Bacillota</taxon>
        <taxon>Bacilli</taxon>
        <taxon>Lactobacillales</taxon>
        <taxon>Streptococcaceae</taxon>
        <taxon>Streptococcus</taxon>
    </lineage>
</organism>
<dbReference type="HOGENOM" id="CLU_013771_0_1_9"/>
<dbReference type="InterPro" id="IPR002901">
    <property type="entry name" value="MGlyc_endo_b_GlcNAc-like_dom"/>
</dbReference>